<feature type="binding site" evidence="11">
    <location>
        <position position="91"/>
    </location>
    <ligand>
        <name>Mg(2+)</name>
        <dbReference type="ChEBI" id="CHEBI:18420"/>
    </ligand>
</feature>
<comment type="catalytic activity">
    <reaction evidence="1 11">
        <text>1-(5-phospho-beta-D-ribosyl)-5'-AMP + H2O = 1-(5-phospho-beta-D-ribosyl)-5-[(5-phospho-beta-D-ribosylamino)methylideneamino]imidazole-4-carboxamide</text>
        <dbReference type="Rhea" id="RHEA:20049"/>
        <dbReference type="ChEBI" id="CHEBI:15377"/>
        <dbReference type="ChEBI" id="CHEBI:58435"/>
        <dbReference type="ChEBI" id="CHEBI:59457"/>
        <dbReference type="EC" id="3.5.4.19"/>
    </reaction>
</comment>
<comment type="catalytic activity">
    <reaction evidence="2">
        <text>1-(5-phospho-beta-D-ribosyl)-ATP + H2O = 1-(5-phospho-beta-D-ribosyl)-5'-AMP + diphosphate + H(+)</text>
        <dbReference type="Rhea" id="RHEA:22828"/>
        <dbReference type="ChEBI" id="CHEBI:15377"/>
        <dbReference type="ChEBI" id="CHEBI:15378"/>
        <dbReference type="ChEBI" id="CHEBI:33019"/>
        <dbReference type="ChEBI" id="CHEBI:59457"/>
        <dbReference type="ChEBI" id="CHEBI:73183"/>
        <dbReference type="EC" id="3.6.1.31"/>
    </reaction>
</comment>
<comment type="cofactor">
    <cofactor evidence="11">
        <name>Zn(2+)</name>
        <dbReference type="ChEBI" id="CHEBI:29105"/>
    </cofactor>
    <text evidence="11">Binds 1 zinc ion per subunit.</text>
</comment>
<dbReference type="InterPro" id="IPR038019">
    <property type="entry name" value="PRib_AMP_CycHydrolase_sf"/>
</dbReference>
<evidence type="ECO:0000256" key="8">
    <source>
        <dbReference type="ARBA" id="ARBA00022605"/>
    </source>
</evidence>
<organism evidence="13 14">
    <name type="scientific">Desulfovibrio porci</name>
    <dbReference type="NCBI Taxonomy" id="2605782"/>
    <lineage>
        <taxon>Bacteria</taxon>
        <taxon>Pseudomonadati</taxon>
        <taxon>Thermodesulfobacteriota</taxon>
        <taxon>Desulfovibrionia</taxon>
        <taxon>Desulfovibrionales</taxon>
        <taxon>Desulfovibrionaceae</taxon>
        <taxon>Desulfovibrio</taxon>
    </lineage>
</organism>
<comment type="subunit">
    <text evidence="11">Homodimer.</text>
</comment>
<keyword evidence="14" id="KW-1185">Reference proteome</keyword>
<protein>
    <recommendedName>
        <fullName evidence="11">Phosphoribosyl-AMP cyclohydrolase</fullName>
        <shortName evidence="11">PRA-CH</shortName>
        <ecNumber evidence="11">3.5.4.19</ecNumber>
    </recommendedName>
</protein>
<feature type="binding site" evidence="11">
    <location>
        <position position="88"/>
    </location>
    <ligand>
        <name>Zn(2+)</name>
        <dbReference type="ChEBI" id="CHEBI:29105"/>
        <note>ligand shared between dimeric partners</note>
    </ligand>
</feature>
<keyword evidence="11" id="KW-0479">Metal-binding</keyword>
<dbReference type="UniPathway" id="UPA00031">
    <property type="reaction ID" value="UER00008"/>
</dbReference>
<evidence type="ECO:0000259" key="12">
    <source>
        <dbReference type="Pfam" id="PF01502"/>
    </source>
</evidence>
<evidence type="ECO:0000256" key="1">
    <source>
        <dbReference type="ARBA" id="ARBA00000024"/>
    </source>
</evidence>
<dbReference type="HAMAP" id="MF_01021">
    <property type="entry name" value="HisI"/>
    <property type="match status" value="1"/>
</dbReference>
<feature type="domain" description="Phosphoribosyl-AMP cyclohydrolase" evidence="12">
    <location>
        <begin position="40"/>
        <end position="114"/>
    </location>
</feature>
<evidence type="ECO:0000256" key="5">
    <source>
        <dbReference type="ARBA" id="ARBA00007731"/>
    </source>
</evidence>
<evidence type="ECO:0000313" key="13">
    <source>
        <dbReference type="EMBL" id="MSS28766.1"/>
    </source>
</evidence>
<comment type="pathway">
    <text evidence="4">Amino-acid biosynthesis; L-histidine biosynthesis; L-histidine from 5-phospho-alpha-D-ribose 1-diphosphate: step 2/9.</text>
</comment>
<comment type="cofactor">
    <cofactor evidence="11">
        <name>Mg(2+)</name>
        <dbReference type="ChEBI" id="CHEBI:18420"/>
    </cofactor>
    <text evidence="11">Binds 1 Mg(2+) ion per subunit.</text>
</comment>
<proteinExistence type="inferred from homology"/>
<reference evidence="13 14" key="1">
    <citation type="submission" date="2019-09" db="EMBL/GenBank/DDBJ databases">
        <title>In-depth cultivation of the pig gut microbiome towards novel bacterial diversity and tailored functional studies.</title>
        <authorList>
            <person name="Wylensek D."/>
            <person name="Hitch T.C.A."/>
            <person name="Clavel T."/>
        </authorList>
    </citation>
    <scope>NUCLEOTIDE SEQUENCE [LARGE SCALE GENOMIC DNA]</scope>
    <source>
        <strain evidence="13 14">PG-178-WT-4</strain>
    </source>
</reference>
<dbReference type="InterPro" id="IPR026660">
    <property type="entry name" value="PRA-CH"/>
</dbReference>
<dbReference type="PANTHER" id="PTHR42945">
    <property type="entry name" value="HISTIDINE BIOSYNTHESIS BIFUNCTIONAL PROTEIN"/>
    <property type="match status" value="1"/>
</dbReference>
<comment type="similarity">
    <text evidence="6">In the N-terminal section; belongs to the PRA-CH family.</text>
</comment>
<evidence type="ECO:0000256" key="10">
    <source>
        <dbReference type="ARBA" id="ARBA00023102"/>
    </source>
</evidence>
<comment type="caution">
    <text evidence="13">The sequence shown here is derived from an EMBL/GenBank/DDBJ whole genome shotgun (WGS) entry which is preliminary data.</text>
</comment>
<dbReference type="SUPFAM" id="SSF141734">
    <property type="entry name" value="HisI-like"/>
    <property type="match status" value="1"/>
</dbReference>
<dbReference type="GO" id="GO:0004636">
    <property type="term" value="F:phosphoribosyl-ATP diphosphatase activity"/>
    <property type="evidence" value="ECO:0007669"/>
    <property type="project" value="UniProtKB-EC"/>
</dbReference>
<evidence type="ECO:0000313" key="14">
    <source>
        <dbReference type="Proteomes" id="UP000477488"/>
    </source>
</evidence>
<feature type="binding site" evidence="11">
    <location>
        <position position="89"/>
    </location>
    <ligand>
        <name>Mg(2+)</name>
        <dbReference type="ChEBI" id="CHEBI:18420"/>
    </ligand>
</feature>
<comment type="similarity">
    <text evidence="11">Belongs to the PRA-CH family.</text>
</comment>
<dbReference type="GO" id="GO:0008270">
    <property type="term" value="F:zinc ion binding"/>
    <property type="evidence" value="ECO:0007669"/>
    <property type="project" value="UniProtKB-UniRule"/>
</dbReference>
<dbReference type="Pfam" id="PF01502">
    <property type="entry name" value="PRA-CH"/>
    <property type="match status" value="1"/>
</dbReference>
<dbReference type="PANTHER" id="PTHR42945:SF1">
    <property type="entry name" value="HISTIDINE BIOSYNTHESIS BIFUNCTIONAL PROTEIN HIS7"/>
    <property type="match status" value="1"/>
</dbReference>
<evidence type="ECO:0000256" key="7">
    <source>
        <dbReference type="ARBA" id="ARBA00022490"/>
    </source>
</evidence>
<accession>A0A6L5XNQ4</accession>
<feature type="binding site" evidence="11">
    <location>
        <position position="105"/>
    </location>
    <ligand>
        <name>Zn(2+)</name>
        <dbReference type="ChEBI" id="CHEBI:29105"/>
        <note>ligand shared between dimeric partners</note>
    </ligand>
</feature>
<evidence type="ECO:0000256" key="9">
    <source>
        <dbReference type="ARBA" id="ARBA00022801"/>
    </source>
</evidence>
<dbReference type="GO" id="GO:0000105">
    <property type="term" value="P:L-histidine biosynthetic process"/>
    <property type="evidence" value="ECO:0007669"/>
    <property type="project" value="UniProtKB-UniRule"/>
</dbReference>
<dbReference type="NCBIfam" id="NF000768">
    <property type="entry name" value="PRK00051.1"/>
    <property type="match status" value="1"/>
</dbReference>
<evidence type="ECO:0000256" key="4">
    <source>
        <dbReference type="ARBA" id="ARBA00005204"/>
    </source>
</evidence>
<feature type="binding site" evidence="11">
    <location>
        <position position="112"/>
    </location>
    <ligand>
        <name>Zn(2+)</name>
        <dbReference type="ChEBI" id="CHEBI:29105"/>
        <note>ligand shared between dimeric partners</note>
    </ligand>
</feature>
<evidence type="ECO:0000256" key="11">
    <source>
        <dbReference type="HAMAP-Rule" id="MF_01021"/>
    </source>
</evidence>
<keyword evidence="7 11" id="KW-0963">Cytoplasm</keyword>
<dbReference type="GO" id="GO:0004635">
    <property type="term" value="F:phosphoribosyl-AMP cyclohydrolase activity"/>
    <property type="evidence" value="ECO:0007669"/>
    <property type="project" value="UniProtKB-UniRule"/>
</dbReference>
<dbReference type="GO" id="GO:0005737">
    <property type="term" value="C:cytoplasm"/>
    <property type="evidence" value="ECO:0007669"/>
    <property type="project" value="UniProtKB-SubCell"/>
</dbReference>
<dbReference type="AlphaFoldDB" id="A0A6L5XNQ4"/>
<keyword evidence="8 11" id="KW-0028">Amino-acid biosynthesis</keyword>
<dbReference type="InterPro" id="IPR002496">
    <property type="entry name" value="PRib_AMP_CycHydrolase_dom"/>
</dbReference>
<dbReference type="EMBL" id="VUMH01000014">
    <property type="protein sequence ID" value="MSS28766.1"/>
    <property type="molecule type" value="Genomic_DNA"/>
</dbReference>
<evidence type="ECO:0000256" key="2">
    <source>
        <dbReference type="ARBA" id="ARBA00001460"/>
    </source>
</evidence>
<keyword evidence="9 11" id="KW-0378">Hydrolase</keyword>
<keyword evidence="11" id="KW-0862">Zinc</keyword>
<comment type="pathway">
    <text evidence="3 11">Amino-acid biosynthesis; L-histidine biosynthesis; L-histidine from 5-phospho-alpha-D-ribose 1-diphosphate: step 3/9.</text>
</comment>
<evidence type="ECO:0000256" key="6">
    <source>
        <dbReference type="ARBA" id="ARBA00008299"/>
    </source>
</evidence>
<feature type="binding site" evidence="11">
    <location>
        <position position="87"/>
    </location>
    <ligand>
        <name>Mg(2+)</name>
        <dbReference type="ChEBI" id="CHEBI:18420"/>
    </ligand>
</feature>
<dbReference type="Proteomes" id="UP000477488">
    <property type="component" value="Unassembled WGS sequence"/>
</dbReference>
<comment type="similarity">
    <text evidence="5">In the C-terminal section; belongs to the PRA-PH family.</text>
</comment>
<keyword evidence="10 11" id="KW-0368">Histidine biosynthesis</keyword>
<dbReference type="RefSeq" id="WP_154512509.1">
    <property type="nucleotide sequence ID" value="NZ_DBFWWU010000246.1"/>
</dbReference>
<comment type="function">
    <text evidence="11">Catalyzes the hydrolysis of the adenine ring of phosphoribosyl-AMP.</text>
</comment>
<dbReference type="GO" id="GO:0000287">
    <property type="term" value="F:magnesium ion binding"/>
    <property type="evidence" value="ECO:0007669"/>
    <property type="project" value="UniProtKB-UniRule"/>
</dbReference>
<dbReference type="EC" id="3.5.4.19" evidence="11"/>
<keyword evidence="11" id="KW-0460">Magnesium</keyword>
<gene>
    <name evidence="11 13" type="primary">hisI</name>
    <name evidence="13" type="ORF">FYJ44_12150</name>
</gene>
<evidence type="ECO:0000256" key="3">
    <source>
        <dbReference type="ARBA" id="ARBA00005169"/>
    </source>
</evidence>
<name>A0A6L5XNQ4_9BACT</name>
<dbReference type="Gene3D" id="3.10.20.810">
    <property type="entry name" value="Phosphoribosyl-AMP cyclohydrolase"/>
    <property type="match status" value="1"/>
</dbReference>
<dbReference type="FunFam" id="3.10.20.810:FF:000001">
    <property type="entry name" value="Histidine biosynthesis bifunctional protein HisIE"/>
    <property type="match status" value="1"/>
</dbReference>
<sequence length="143" mass="15984">MSSQPIRQPGKDVPQDFAPDFSKGLIPAIAQDQATGEVLMLAYMNEDAWRKTLETGEAHYWSRSRRELWHKGGTSGHVQKVRALRLDCDNDTILLLVEQAGGAACHSGRRSCFYREWKDGAVTVCSPQVFDPEKVYGGERKSS</sequence>
<comment type="subcellular location">
    <subcellularLocation>
        <location evidence="11">Cytoplasm</location>
    </subcellularLocation>
</comment>